<accession>A0A4Z0WGA9</accession>
<dbReference type="RefSeq" id="WP_135482788.1">
    <property type="nucleotide sequence ID" value="NZ_SRMF01000002.1"/>
</dbReference>
<name>A0A4Z0WGA9_9GAMM</name>
<dbReference type="Proteomes" id="UP000297475">
    <property type="component" value="Unassembled WGS sequence"/>
</dbReference>
<protein>
    <submittedName>
        <fullName evidence="2">Phosphatase</fullName>
    </submittedName>
</protein>
<dbReference type="GO" id="GO:0042578">
    <property type="term" value="F:phosphoric ester hydrolase activity"/>
    <property type="evidence" value="ECO:0007669"/>
    <property type="project" value="TreeGrafter"/>
</dbReference>
<dbReference type="SMART" id="SM00481">
    <property type="entry name" value="POLIIIAc"/>
    <property type="match status" value="1"/>
</dbReference>
<comment type="caution">
    <text evidence="2">The sequence shown here is derived from an EMBL/GenBank/DDBJ whole genome shotgun (WGS) entry which is preliminary data.</text>
</comment>
<sequence>MQILTDTHMHTVASHHAYSTVHDYWQFAAERGLQLFGVTDHAPDMPDGAHGWHFGNMKVLPRVHNNIAMLRAIEANIQPEDGGLGLPEGMYPFLDYIIASFHEPVFPPADRATHTRAVINTLKSGRCQILGHPGNPNYPIDYEEVVRAAKDNNVLIEINNSSFTHSRLGSEPNCLHILELVDRLDWKVSFGSDSHTAFTLGHFDACIARAEQIGFPEERVVTANAPRFLAFLAEHDKPVATELQDWARQFGQH</sequence>
<organism evidence="2 3">
    <name type="scientific">Natronospirillum operosum</name>
    <dbReference type="NCBI Taxonomy" id="2759953"/>
    <lineage>
        <taxon>Bacteria</taxon>
        <taxon>Pseudomonadati</taxon>
        <taxon>Pseudomonadota</taxon>
        <taxon>Gammaproteobacteria</taxon>
        <taxon>Oceanospirillales</taxon>
        <taxon>Natronospirillaceae</taxon>
        <taxon>Natronospirillum</taxon>
    </lineage>
</organism>
<evidence type="ECO:0000313" key="2">
    <source>
        <dbReference type="EMBL" id="TGG94221.1"/>
    </source>
</evidence>
<feature type="domain" description="Polymerase/histidinol phosphatase N-terminal" evidence="1">
    <location>
        <begin position="5"/>
        <end position="79"/>
    </location>
</feature>
<dbReference type="Gene3D" id="3.20.20.140">
    <property type="entry name" value="Metal-dependent hydrolases"/>
    <property type="match status" value="1"/>
</dbReference>
<reference evidence="2 3" key="1">
    <citation type="submission" date="2019-04" db="EMBL/GenBank/DDBJ databases">
        <title>Natronospirillum operosus gen. nov., sp. nov., a haloalkaliphilic satellite isolated from decaying biomass of laboratory culture of cyanobacterium Geitlerinema sp. and proposal of Natronospirillaceae fam. nov. and Saccharospirillaceae fam. nov.</title>
        <authorList>
            <person name="Kevbrin V."/>
            <person name="Boltyanskaya Y."/>
            <person name="Koziaeva V."/>
            <person name="Grouzdev D.S."/>
            <person name="Park M."/>
            <person name="Cho J."/>
        </authorList>
    </citation>
    <scope>NUCLEOTIDE SEQUENCE [LARGE SCALE GENOMIC DNA]</scope>
    <source>
        <strain evidence="2 3">G-116</strain>
    </source>
</reference>
<dbReference type="InterPro" id="IPR004013">
    <property type="entry name" value="PHP_dom"/>
</dbReference>
<dbReference type="OrthoDB" id="9808747at2"/>
<dbReference type="GO" id="GO:0005829">
    <property type="term" value="C:cytosol"/>
    <property type="evidence" value="ECO:0007669"/>
    <property type="project" value="TreeGrafter"/>
</dbReference>
<dbReference type="InterPro" id="IPR050243">
    <property type="entry name" value="PHP_phosphatase"/>
</dbReference>
<dbReference type="NCBIfam" id="NF006702">
    <property type="entry name" value="PRK09248.1"/>
    <property type="match status" value="1"/>
</dbReference>
<evidence type="ECO:0000313" key="3">
    <source>
        <dbReference type="Proteomes" id="UP000297475"/>
    </source>
</evidence>
<dbReference type="SUPFAM" id="SSF89550">
    <property type="entry name" value="PHP domain-like"/>
    <property type="match status" value="1"/>
</dbReference>
<dbReference type="CDD" id="cd07437">
    <property type="entry name" value="PHP_HisPPase_Ycdx_like"/>
    <property type="match status" value="1"/>
</dbReference>
<dbReference type="AlphaFoldDB" id="A0A4Z0WGA9"/>
<dbReference type="GO" id="GO:0071978">
    <property type="term" value="P:bacterial-type flagellum-dependent swarming motility"/>
    <property type="evidence" value="ECO:0007669"/>
    <property type="project" value="TreeGrafter"/>
</dbReference>
<dbReference type="PANTHER" id="PTHR36928:SF1">
    <property type="entry name" value="PHOSPHATASE YCDX-RELATED"/>
    <property type="match status" value="1"/>
</dbReference>
<dbReference type="GO" id="GO:0008270">
    <property type="term" value="F:zinc ion binding"/>
    <property type="evidence" value="ECO:0007669"/>
    <property type="project" value="TreeGrafter"/>
</dbReference>
<dbReference type="PANTHER" id="PTHR36928">
    <property type="entry name" value="PHOSPHATASE YCDX-RELATED"/>
    <property type="match status" value="1"/>
</dbReference>
<dbReference type="Pfam" id="PF02811">
    <property type="entry name" value="PHP"/>
    <property type="match status" value="1"/>
</dbReference>
<dbReference type="EMBL" id="SRMF01000002">
    <property type="protein sequence ID" value="TGG94221.1"/>
    <property type="molecule type" value="Genomic_DNA"/>
</dbReference>
<evidence type="ECO:0000259" key="1">
    <source>
        <dbReference type="SMART" id="SM00481"/>
    </source>
</evidence>
<gene>
    <name evidence="2" type="ORF">E4656_08625</name>
</gene>
<keyword evidence="3" id="KW-1185">Reference proteome</keyword>
<dbReference type="InterPro" id="IPR003141">
    <property type="entry name" value="Pol/His_phosphatase_N"/>
</dbReference>
<proteinExistence type="predicted"/>
<dbReference type="InterPro" id="IPR016195">
    <property type="entry name" value="Pol/histidinol_Pase-like"/>
</dbReference>